<proteinExistence type="predicted"/>
<protein>
    <submittedName>
        <fullName evidence="2">GNAT family N-acetyltransferase</fullName>
    </submittedName>
</protein>
<reference evidence="3" key="1">
    <citation type="journal article" date="2017" name="Proc. Natl. Acad. Sci. U.S.A.">
        <title>Simulation of Deepwater Horizon oil plume reveals substrate specialization within a complex community of hydrocarbon degraders.</title>
        <authorList>
            <person name="Hu P."/>
            <person name="Dubinsky E.A."/>
            <person name="Probst A.J."/>
            <person name="Wang J."/>
            <person name="Sieber C.M.K."/>
            <person name="Tom L.M."/>
            <person name="Gardinali P."/>
            <person name="Banfield J.F."/>
            <person name="Atlas R.M."/>
            <person name="Andersen G.L."/>
        </authorList>
    </citation>
    <scope>NUCLEOTIDE SEQUENCE [LARGE SCALE GENOMIC DNA]</scope>
</reference>
<dbReference type="InterPro" id="IPR000182">
    <property type="entry name" value="GNAT_dom"/>
</dbReference>
<name>A0A1Y5E0N3_COLPS</name>
<dbReference type="EMBL" id="MAAF01000106">
    <property type="protein sequence ID" value="OUR75869.1"/>
    <property type="molecule type" value="Genomic_DNA"/>
</dbReference>
<dbReference type="CDD" id="cd04301">
    <property type="entry name" value="NAT_SF"/>
    <property type="match status" value="1"/>
</dbReference>
<dbReference type="PANTHER" id="PTHR43233:SF1">
    <property type="entry name" value="FAMILY N-ACETYLTRANSFERASE, PUTATIVE (AFU_ORTHOLOGUE AFUA_6G03350)-RELATED"/>
    <property type="match status" value="1"/>
</dbReference>
<dbReference type="AlphaFoldDB" id="A0A1Y5E0N3"/>
<evidence type="ECO:0000313" key="2">
    <source>
        <dbReference type="EMBL" id="OUR75869.1"/>
    </source>
</evidence>
<gene>
    <name evidence="2" type="ORF">A9Q75_17135</name>
</gene>
<dbReference type="InterPro" id="IPR016181">
    <property type="entry name" value="Acyl_CoA_acyltransferase"/>
</dbReference>
<dbReference type="PROSITE" id="PS51186">
    <property type="entry name" value="GNAT"/>
    <property type="match status" value="1"/>
</dbReference>
<comment type="caution">
    <text evidence="2">The sequence shown here is derived from an EMBL/GenBank/DDBJ whole genome shotgun (WGS) entry which is preliminary data.</text>
</comment>
<dbReference type="Gene3D" id="3.40.630.30">
    <property type="match status" value="1"/>
</dbReference>
<dbReference type="SUPFAM" id="SSF55729">
    <property type="entry name" value="Acyl-CoA N-acyltransferases (Nat)"/>
    <property type="match status" value="1"/>
</dbReference>
<organism evidence="2 3">
    <name type="scientific">Colwellia psychrerythraea</name>
    <name type="common">Vibrio psychroerythus</name>
    <dbReference type="NCBI Taxonomy" id="28229"/>
    <lineage>
        <taxon>Bacteria</taxon>
        <taxon>Pseudomonadati</taxon>
        <taxon>Pseudomonadota</taxon>
        <taxon>Gammaproteobacteria</taxon>
        <taxon>Alteromonadales</taxon>
        <taxon>Colwelliaceae</taxon>
        <taxon>Colwellia</taxon>
    </lineage>
</organism>
<accession>A0A1Y5E0N3</accession>
<dbReference type="GO" id="GO:0016747">
    <property type="term" value="F:acyltransferase activity, transferring groups other than amino-acyl groups"/>
    <property type="evidence" value="ECO:0007669"/>
    <property type="project" value="InterPro"/>
</dbReference>
<evidence type="ECO:0000259" key="1">
    <source>
        <dbReference type="PROSITE" id="PS51186"/>
    </source>
</evidence>
<feature type="domain" description="N-acetyltransferase" evidence="1">
    <location>
        <begin position="7"/>
        <end position="141"/>
    </location>
</feature>
<sequence>MIVLADKFCLKLESPTIEDFLTLRSKVGWGDLDANLAEKSLNNSLFHVIIRHENQLVGMGRVVGDGAMYFYIQDVIVDPSYQKLGIGAALMDKIEGYLSDATNQGSTIGLLAAQDKEAFYSRYGYTQRPNSSLGHGMCKFI</sequence>
<dbReference type="InterPro" id="IPR053144">
    <property type="entry name" value="Acetyltransferase_Butenolide"/>
</dbReference>
<evidence type="ECO:0000313" key="3">
    <source>
        <dbReference type="Proteomes" id="UP000243053"/>
    </source>
</evidence>
<keyword evidence="2" id="KW-0808">Transferase</keyword>
<dbReference type="PANTHER" id="PTHR43233">
    <property type="entry name" value="FAMILY N-ACETYLTRANSFERASE, PUTATIVE (AFU_ORTHOLOGUE AFUA_6G03350)-RELATED"/>
    <property type="match status" value="1"/>
</dbReference>
<dbReference type="Pfam" id="PF13673">
    <property type="entry name" value="Acetyltransf_10"/>
    <property type="match status" value="1"/>
</dbReference>
<dbReference type="Proteomes" id="UP000243053">
    <property type="component" value="Unassembled WGS sequence"/>
</dbReference>